<comment type="caution">
    <text evidence="2">The sequence shown here is derived from an EMBL/GenBank/DDBJ whole genome shotgun (WGS) entry which is preliminary data.</text>
</comment>
<evidence type="ECO:0000256" key="1">
    <source>
        <dbReference type="SAM" id="MobiDB-lite"/>
    </source>
</evidence>
<dbReference type="Proteomes" id="UP001476798">
    <property type="component" value="Unassembled WGS sequence"/>
</dbReference>
<proteinExistence type="predicted"/>
<feature type="compositionally biased region" description="Polar residues" evidence="1">
    <location>
        <begin position="1"/>
        <end position="18"/>
    </location>
</feature>
<reference evidence="2 3" key="1">
    <citation type="submission" date="2021-06" db="EMBL/GenBank/DDBJ databases">
        <authorList>
            <person name="Palmer J.M."/>
        </authorList>
    </citation>
    <scope>NUCLEOTIDE SEQUENCE [LARGE SCALE GENOMIC DNA]</scope>
    <source>
        <strain evidence="2 3">GA_2019</strain>
        <tissue evidence="2">Muscle</tissue>
    </source>
</reference>
<feature type="compositionally biased region" description="Polar residues" evidence="1">
    <location>
        <begin position="29"/>
        <end position="41"/>
    </location>
</feature>
<accession>A0ABV0MKC1</accession>
<evidence type="ECO:0000313" key="2">
    <source>
        <dbReference type="EMBL" id="MEQ2159555.1"/>
    </source>
</evidence>
<evidence type="ECO:0000313" key="3">
    <source>
        <dbReference type="Proteomes" id="UP001476798"/>
    </source>
</evidence>
<name>A0ABV0MKC1_9TELE</name>
<feature type="region of interest" description="Disordered" evidence="1">
    <location>
        <begin position="1"/>
        <end position="52"/>
    </location>
</feature>
<feature type="non-terminal residue" evidence="2">
    <location>
        <position position="1"/>
    </location>
</feature>
<feature type="region of interest" description="Disordered" evidence="1">
    <location>
        <begin position="82"/>
        <end position="102"/>
    </location>
</feature>
<gene>
    <name evidence="2" type="ORF">GOODEAATRI_024230</name>
</gene>
<sequence>VETSLDSMSPDLSCTPSFRAQAENPVRPPTNQTSANKQNKLSPGPDTFPGLNSTLTVSSHSLFQFLSASGQLSHRYFSSLEGEADPVPESSCHNRIPFAAQK</sequence>
<organism evidence="2 3">
    <name type="scientific">Goodea atripinnis</name>
    <dbReference type="NCBI Taxonomy" id="208336"/>
    <lineage>
        <taxon>Eukaryota</taxon>
        <taxon>Metazoa</taxon>
        <taxon>Chordata</taxon>
        <taxon>Craniata</taxon>
        <taxon>Vertebrata</taxon>
        <taxon>Euteleostomi</taxon>
        <taxon>Actinopterygii</taxon>
        <taxon>Neopterygii</taxon>
        <taxon>Teleostei</taxon>
        <taxon>Neoteleostei</taxon>
        <taxon>Acanthomorphata</taxon>
        <taxon>Ovalentaria</taxon>
        <taxon>Atherinomorphae</taxon>
        <taxon>Cyprinodontiformes</taxon>
        <taxon>Goodeidae</taxon>
        <taxon>Goodea</taxon>
    </lineage>
</organism>
<protein>
    <submittedName>
        <fullName evidence="2">Uncharacterized protein</fullName>
    </submittedName>
</protein>
<dbReference type="EMBL" id="JAHRIO010002683">
    <property type="protein sequence ID" value="MEQ2159555.1"/>
    <property type="molecule type" value="Genomic_DNA"/>
</dbReference>
<keyword evidence="3" id="KW-1185">Reference proteome</keyword>